<proteinExistence type="inferred from homology"/>
<dbReference type="Proteomes" id="UP000183015">
    <property type="component" value="Unassembled WGS sequence"/>
</dbReference>
<dbReference type="RefSeq" id="WP_042446314.1">
    <property type="nucleotide sequence ID" value="NZ_BBPN01000010.1"/>
</dbReference>
<dbReference type="Pfam" id="PF03795">
    <property type="entry name" value="YCII"/>
    <property type="match status" value="1"/>
</dbReference>
<dbReference type="InterPro" id="IPR011008">
    <property type="entry name" value="Dimeric_a/b-barrel"/>
</dbReference>
<reference evidence="4" key="1">
    <citation type="submission" date="2016-10" db="EMBL/GenBank/DDBJ databases">
        <authorList>
            <person name="Varghese N."/>
        </authorList>
    </citation>
    <scope>NUCLEOTIDE SEQUENCE [LARGE SCALE GENOMIC DNA]</scope>
    <source>
        <strain evidence="4">DSM 45096 / BCRC 16803 / CGMCC 4.1857 / CIP 109030 / JCM 12277 / KCTC 19219 / NBRC 100920 / 33214</strain>
    </source>
</reference>
<name>A0A1H7VGI8_STRJI</name>
<dbReference type="OrthoDB" id="668782at2"/>
<evidence type="ECO:0000259" key="2">
    <source>
        <dbReference type="Pfam" id="PF03795"/>
    </source>
</evidence>
<sequence length="118" mass="12710">MPRYLSLIRIDEQDSARAFASPESQQAIGALFKEITEAGVMLETAGLTESAAGATVTWAAGKLSVTDGPFAEAKEVVGGYALMQCRDRAEALEWTRRFLSCHDASVTVTAELREVKEG</sequence>
<accession>A0A1H7VGI8</accession>
<dbReference type="Gene3D" id="3.30.70.1060">
    <property type="entry name" value="Dimeric alpha+beta barrel"/>
    <property type="match status" value="1"/>
</dbReference>
<gene>
    <name evidence="3" type="ORF">SAMN05414137_1187</name>
</gene>
<dbReference type="PANTHER" id="PTHR35174">
    <property type="entry name" value="BLL7171 PROTEIN-RELATED"/>
    <property type="match status" value="1"/>
</dbReference>
<feature type="domain" description="YCII-related" evidence="2">
    <location>
        <begin position="33"/>
        <end position="97"/>
    </location>
</feature>
<keyword evidence="4" id="KW-1185">Reference proteome</keyword>
<comment type="similarity">
    <text evidence="1">Belongs to the YciI family.</text>
</comment>
<dbReference type="EMBL" id="FOAZ01000018">
    <property type="protein sequence ID" value="SEM07995.1"/>
    <property type="molecule type" value="Genomic_DNA"/>
</dbReference>
<evidence type="ECO:0000313" key="3">
    <source>
        <dbReference type="EMBL" id="SEM07995.1"/>
    </source>
</evidence>
<dbReference type="STRING" id="235985.SAMN05414137_1187"/>
<protein>
    <submittedName>
        <fullName evidence="3">Uncharacterized conserved protein</fullName>
    </submittedName>
</protein>
<organism evidence="3 4">
    <name type="scientific">Streptacidiphilus jiangxiensis</name>
    <dbReference type="NCBI Taxonomy" id="235985"/>
    <lineage>
        <taxon>Bacteria</taxon>
        <taxon>Bacillati</taxon>
        <taxon>Actinomycetota</taxon>
        <taxon>Actinomycetes</taxon>
        <taxon>Kitasatosporales</taxon>
        <taxon>Streptomycetaceae</taxon>
        <taxon>Streptacidiphilus</taxon>
    </lineage>
</organism>
<dbReference type="InterPro" id="IPR005545">
    <property type="entry name" value="YCII"/>
</dbReference>
<dbReference type="PANTHER" id="PTHR35174:SF1">
    <property type="entry name" value="BLL0086 PROTEIN"/>
    <property type="match status" value="1"/>
</dbReference>
<evidence type="ECO:0000313" key="4">
    <source>
        <dbReference type="Proteomes" id="UP000183015"/>
    </source>
</evidence>
<dbReference type="SUPFAM" id="SSF54909">
    <property type="entry name" value="Dimeric alpha+beta barrel"/>
    <property type="match status" value="1"/>
</dbReference>
<evidence type="ECO:0000256" key="1">
    <source>
        <dbReference type="ARBA" id="ARBA00007689"/>
    </source>
</evidence>
<dbReference type="AlphaFoldDB" id="A0A1H7VGI8"/>
<dbReference type="eggNOG" id="COG3795">
    <property type="taxonomic scope" value="Bacteria"/>
</dbReference>